<sequence>MINFVPHCTCQTPVPSNSSIQTSPTSFQIIPIPLKYGDPCVYKAYEKFVAETQIKNISHVLNFVYYENSLPYFSYLSDICIEVSDDLVIDAHKFDCVKQGDKEVCTCGYNMYKVDPLLSPSIIIESGHQYRTYRAVHGLDRRLVQESDKCKSGTHGHCTLENDVPSRKNQGEGMVLECREKHECRKTSRSMTNRNTSDEYGTCEKNDVNVEKFARGFAVSNILSKVLWLLTLMTLVALHTHEF</sequence>
<keyword evidence="2" id="KW-1185">Reference proteome</keyword>
<proteinExistence type="predicted"/>
<evidence type="ECO:0000313" key="2">
    <source>
        <dbReference type="Proteomes" id="UP000198287"/>
    </source>
</evidence>
<comment type="caution">
    <text evidence="1">The sequence shown here is derived from an EMBL/GenBank/DDBJ whole genome shotgun (WGS) entry which is preliminary data.</text>
</comment>
<gene>
    <name evidence="1" type="ORF">Fcan01_02862</name>
</gene>
<name>A0A226F0T3_FOLCA</name>
<dbReference type="OMA" id="ALHTHEF"/>
<dbReference type="AlphaFoldDB" id="A0A226F0T3"/>
<organism evidence="1 2">
    <name type="scientific">Folsomia candida</name>
    <name type="common">Springtail</name>
    <dbReference type="NCBI Taxonomy" id="158441"/>
    <lineage>
        <taxon>Eukaryota</taxon>
        <taxon>Metazoa</taxon>
        <taxon>Ecdysozoa</taxon>
        <taxon>Arthropoda</taxon>
        <taxon>Hexapoda</taxon>
        <taxon>Collembola</taxon>
        <taxon>Entomobryomorpha</taxon>
        <taxon>Isotomoidea</taxon>
        <taxon>Isotomidae</taxon>
        <taxon>Proisotominae</taxon>
        <taxon>Folsomia</taxon>
    </lineage>
</organism>
<accession>A0A226F0T3</accession>
<evidence type="ECO:0000313" key="1">
    <source>
        <dbReference type="EMBL" id="OXA63383.1"/>
    </source>
</evidence>
<dbReference type="EMBL" id="LNIX01000001">
    <property type="protein sequence ID" value="OXA63383.1"/>
    <property type="molecule type" value="Genomic_DNA"/>
</dbReference>
<dbReference type="Proteomes" id="UP000198287">
    <property type="component" value="Unassembled WGS sequence"/>
</dbReference>
<reference evidence="1 2" key="1">
    <citation type="submission" date="2015-12" db="EMBL/GenBank/DDBJ databases">
        <title>The genome of Folsomia candida.</title>
        <authorList>
            <person name="Faddeeva A."/>
            <person name="Derks M.F."/>
            <person name="Anvar Y."/>
            <person name="Smit S."/>
            <person name="Van Straalen N."/>
            <person name="Roelofs D."/>
        </authorList>
    </citation>
    <scope>NUCLEOTIDE SEQUENCE [LARGE SCALE GENOMIC DNA]</scope>
    <source>
        <strain evidence="1 2">VU population</strain>
        <tissue evidence="1">Whole body</tissue>
    </source>
</reference>
<protein>
    <submittedName>
        <fullName evidence="1">Uncharacterized protein</fullName>
    </submittedName>
</protein>